<dbReference type="EMBL" id="ML996568">
    <property type="protein sequence ID" value="KAF2760434.1"/>
    <property type="molecule type" value="Genomic_DNA"/>
</dbReference>
<name>A0A6A6WEH3_9PEZI</name>
<dbReference type="OrthoDB" id="2910287at2759"/>
<accession>A0A6A6WEH3</accession>
<dbReference type="AlphaFoldDB" id="A0A6A6WEH3"/>
<reference evidence="2" key="1">
    <citation type="journal article" date="2020" name="Stud. Mycol.">
        <title>101 Dothideomycetes genomes: a test case for predicting lifestyles and emergence of pathogens.</title>
        <authorList>
            <person name="Haridas S."/>
            <person name="Albert R."/>
            <person name="Binder M."/>
            <person name="Bloem J."/>
            <person name="Labutti K."/>
            <person name="Salamov A."/>
            <person name="Andreopoulos B."/>
            <person name="Baker S."/>
            <person name="Barry K."/>
            <person name="Bills G."/>
            <person name="Bluhm B."/>
            <person name="Cannon C."/>
            <person name="Castanera R."/>
            <person name="Culley D."/>
            <person name="Daum C."/>
            <person name="Ezra D."/>
            <person name="Gonzalez J."/>
            <person name="Henrissat B."/>
            <person name="Kuo A."/>
            <person name="Liang C."/>
            <person name="Lipzen A."/>
            <person name="Lutzoni F."/>
            <person name="Magnuson J."/>
            <person name="Mondo S."/>
            <person name="Nolan M."/>
            <person name="Ohm R."/>
            <person name="Pangilinan J."/>
            <person name="Park H.-J."/>
            <person name="Ramirez L."/>
            <person name="Alfaro M."/>
            <person name="Sun H."/>
            <person name="Tritt A."/>
            <person name="Yoshinaga Y."/>
            <person name="Zwiers L.-H."/>
            <person name="Turgeon B."/>
            <person name="Goodwin S."/>
            <person name="Spatafora J."/>
            <person name="Crous P."/>
            <person name="Grigoriev I."/>
        </authorList>
    </citation>
    <scope>NUCLEOTIDE SEQUENCE</scope>
    <source>
        <strain evidence="2">CBS 121739</strain>
    </source>
</reference>
<dbReference type="Proteomes" id="UP000799437">
    <property type="component" value="Unassembled WGS sequence"/>
</dbReference>
<evidence type="ECO:0000313" key="3">
    <source>
        <dbReference type="Proteomes" id="UP000799437"/>
    </source>
</evidence>
<feature type="signal peptide" evidence="1">
    <location>
        <begin position="1"/>
        <end position="17"/>
    </location>
</feature>
<keyword evidence="3" id="KW-1185">Reference proteome</keyword>
<keyword evidence="1" id="KW-0732">Signal</keyword>
<gene>
    <name evidence="2" type="ORF">EJ05DRAFT_474306</name>
</gene>
<proteinExistence type="predicted"/>
<dbReference type="GeneID" id="54484640"/>
<protein>
    <submittedName>
        <fullName evidence="2">Uncharacterized protein</fullName>
    </submittedName>
</protein>
<feature type="chain" id="PRO_5025631186" evidence="1">
    <location>
        <begin position="18"/>
        <end position="139"/>
    </location>
</feature>
<organism evidence="2 3">
    <name type="scientific">Pseudovirgaria hyperparasitica</name>
    <dbReference type="NCBI Taxonomy" id="470096"/>
    <lineage>
        <taxon>Eukaryota</taxon>
        <taxon>Fungi</taxon>
        <taxon>Dikarya</taxon>
        <taxon>Ascomycota</taxon>
        <taxon>Pezizomycotina</taxon>
        <taxon>Dothideomycetes</taxon>
        <taxon>Dothideomycetes incertae sedis</taxon>
        <taxon>Acrospermales</taxon>
        <taxon>Acrospermaceae</taxon>
        <taxon>Pseudovirgaria</taxon>
    </lineage>
</organism>
<sequence>MKGILALMLSFSALSFAAPTTKRETFDGTADVTLCTDSNKAGTCQTWSLPFDGEPDMPFTKCVQLEAPLYNNVGTFLVAPGAYCRTTSVDNCANLGSGDAILFPPGSEDFKNYSGGHAGDANLGGRTASFQCQKCTNCT</sequence>
<dbReference type="RefSeq" id="XP_033602885.1">
    <property type="nucleotide sequence ID" value="XM_033743586.1"/>
</dbReference>
<evidence type="ECO:0000256" key="1">
    <source>
        <dbReference type="SAM" id="SignalP"/>
    </source>
</evidence>
<evidence type="ECO:0000313" key="2">
    <source>
        <dbReference type="EMBL" id="KAF2760434.1"/>
    </source>
</evidence>